<feature type="coiled-coil region" evidence="11">
    <location>
        <begin position="284"/>
        <end position="311"/>
    </location>
</feature>
<dbReference type="Proteomes" id="UP001152320">
    <property type="component" value="Chromosome 2"/>
</dbReference>
<evidence type="ECO:0000256" key="10">
    <source>
        <dbReference type="ARBA" id="ARBA00023319"/>
    </source>
</evidence>
<reference evidence="15" key="1">
    <citation type="submission" date="2021-10" db="EMBL/GenBank/DDBJ databases">
        <title>Tropical sea cucumber genome reveals ecological adaptation and Cuvierian tubules defense mechanism.</title>
        <authorList>
            <person name="Chen T."/>
        </authorList>
    </citation>
    <scope>NUCLEOTIDE SEQUENCE</scope>
    <source>
        <strain evidence="15">Nanhai2018</strain>
        <tissue evidence="15">Muscle</tissue>
    </source>
</reference>
<dbReference type="GO" id="GO:0071222">
    <property type="term" value="P:cellular response to lipopolysaccharide"/>
    <property type="evidence" value="ECO:0007669"/>
    <property type="project" value="TreeGrafter"/>
</dbReference>
<keyword evidence="10" id="KW-0393">Immunoglobulin domain</keyword>
<evidence type="ECO:0000256" key="6">
    <source>
        <dbReference type="ARBA" id="ARBA00023136"/>
    </source>
</evidence>
<dbReference type="InterPro" id="IPR051713">
    <property type="entry name" value="T-cell_Activation_Regulation"/>
</dbReference>
<dbReference type="OrthoDB" id="2413561at2759"/>
<feature type="signal peptide" evidence="13">
    <location>
        <begin position="1"/>
        <end position="22"/>
    </location>
</feature>
<dbReference type="SMART" id="SM00409">
    <property type="entry name" value="IG"/>
    <property type="match status" value="1"/>
</dbReference>
<evidence type="ECO:0000313" key="15">
    <source>
        <dbReference type="EMBL" id="KAJ8046975.1"/>
    </source>
</evidence>
<dbReference type="InterPro" id="IPR007110">
    <property type="entry name" value="Ig-like_dom"/>
</dbReference>
<keyword evidence="4 13" id="KW-0732">Signal</keyword>
<evidence type="ECO:0000256" key="1">
    <source>
        <dbReference type="ARBA" id="ARBA00004251"/>
    </source>
</evidence>
<evidence type="ECO:0000256" key="8">
    <source>
        <dbReference type="ARBA" id="ARBA00023170"/>
    </source>
</evidence>
<evidence type="ECO:0000256" key="11">
    <source>
        <dbReference type="SAM" id="Coils"/>
    </source>
</evidence>
<evidence type="ECO:0000256" key="3">
    <source>
        <dbReference type="ARBA" id="ARBA00022692"/>
    </source>
</evidence>
<dbReference type="PROSITE" id="PS50835">
    <property type="entry name" value="IG_LIKE"/>
    <property type="match status" value="1"/>
</dbReference>
<dbReference type="AlphaFoldDB" id="A0A9Q1CL97"/>
<keyword evidence="8" id="KW-0675">Receptor</keyword>
<evidence type="ECO:0000256" key="5">
    <source>
        <dbReference type="ARBA" id="ARBA00022989"/>
    </source>
</evidence>
<dbReference type="CDD" id="cd00096">
    <property type="entry name" value="Ig"/>
    <property type="match status" value="1"/>
</dbReference>
<accession>A0A9Q1CL97</accession>
<feature type="domain" description="Ig-like" evidence="14">
    <location>
        <begin position="35"/>
        <end position="123"/>
    </location>
</feature>
<evidence type="ECO:0000256" key="9">
    <source>
        <dbReference type="ARBA" id="ARBA00023180"/>
    </source>
</evidence>
<evidence type="ECO:0000313" key="16">
    <source>
        <dbReference type="Proteomes" id="UP001152320"/>
    </source>
</evidence>
<keyword evidence="9" id="KW-0325">Glycoprotein</keyword>
<feature type="transmembrane region" description="Helical" evidence="12">
    <location>
        <begin position="244"/>
        <end position="268"/>
    </location>
</feature>
<evidence type="ECO:0000259" key="14">
    <source>
        <dbReference type="PROSITE" id="PS50835"/>
    </source>
</evidence>
<dbReference type="InterPro" id="IPR013783">
    <property type="entry name" value="Ig-like_fold"/>
</dbReference>
<dbReference type="InterPro" id="IPR036179">
    <property type="entry name" value="Ig-like_dom_sf"/>
</dbReference>
<dbReference type="GO" id="GO:0007166">
    <property type="term" value="P:cell surface receptor signaling pathway"/>
    <property type="evidence" value="ECO:0007669"/>
    <property type="project" value="TreeGrafter"/>
</dbReference>
<dbReference type="GO" id="GO:0009897">
    <property type="term" value="C:external side of plasma membrane"/>
    <property type="evidence" value="ECO:0007669"/>
    <property type="project" value="TreeGrafter"/>
</dbReference>
<keyword evidence="7" id="KW-1015">Disulfide bond</keyword>
<evidence type="ECO:0000256" key="4">
    <source>
        <dbReference type="ARBA" id="ARBA00022729"/>
    </source>
</evidence>
<dbReference type="InterPro" id="IPR003598">
    <property type="entry name" value="Ig_sub2"/>
</dbReference>
<dbReference type="Gene3D" id="2.60.40.10">
    <property type="entry name" value="Immunoglobulins"/>
    <property type="match status" value="1"/>
</dbReference>
<feature type="chain" id="PRO_5040495941" description="Ig-like domain-containing protein" evidence="13">
    <location>
        <begin position="23"/>
        <end position="757"/>
    </location>
</feature>
<evidence type="ECO:0000256" key="13">
    <source>
        <dbReference type="SAM" id="SignalP"/>
    </source>
</evidence>
<organism evidence="15 16">
    <name type="scientific">Holothuria leucospilota</name>
    <name type="common">Black long sea cucumber</name>
    <name type="synonym">Mertensiothuria leucospilota</name>
    <dbReference type="NCBI Taxonomy" id="206669"/>
    <lineage>
        <taxon>Eukaryota</taxon>
        <taxon>Metazoa</taxon>
        <taxon>Echinodermata</taxon>
        <taxon>Eleutherozoa</taxon>
        <taxon>Echinozoa</taxon>
        <taxon>Holothuroidea</taxon>
        <taxon>Aspidochirotacea</taxon>
        <taxon>Aspidochirotida</taxon>
        <taxon>Holothuriidae</taxon>
        <taxon>Holothuria</taxon>
    </lineage>
</organism>
<protein>
    <recommendedName>
        <fullName evidence="14">Ig-like domain-containing protein</fullName>
    </recommendedName>
</protein>
<dbReference type="PANTHER" id="PTHR25466">
    <property type="entry name" value="T-LYMPHOCYTE ACTIVATION ANTIGEN"/>
    <property type="match status" value="1"/>
</dbReference>
<keyword evidence="16" id="KW-1185">Reference proteome</keyword>
<dbReference type="InterPro" id="IPR003599">
    <property type="entry name" value="Ig_sub"/>
</dbReference>
<dbReference type="SMART" id="SM00408">
    <property type="entry name" value="IGc2"/>
    <property type="match status" value="1"/>
</dbReference>
<proteinExistence type="predicted"/>
<keyword evidence="6 12" id="KW-0472">Membrane</keyword>
<dbReference type="SUPFAM" id="SSF48726">
    <property type="entry name" value="Immunoglobulin"/>
    <property type="match status" value="1"/>
</dbReference>
<feature type="coiled-coil region" evidence="11">
    <location>
        <begin position="353"/>
        <end position="394"/>
    </location>
</feature>
<gene>
    <name evidence="15" type="ORF">HOLleu_05835</name>
</gene>
<dbReference type="GO" id="GO:0006955">
    <property type="term" value="P:immune response"/>
    <property type="evidence" value="ECO:0007669"/>
    <property type="project" value="TreeGrafter"/>
</dbReference>
<keyword evidence="11" id="KW-0175">Coiled coil</keyword>
<keyword evidence="5 12" id="KW-1133">Transmembrane helix</keyword>
<comment type="subcellular location">
    <subcellularLocation>
        <location evidence="1">Cell membrane</location>
        <topology evidence="1">Single-pass type I membrane protein</topology>
    </subcellularLocation>
</comment>
<dbReference type="InterPro" id="IPR013106">
    <property type="entry name" value="Ig_V-set"/>
</dbReference>
<dbReference type="EMBL" id="JAIZAY010000002">
    <property type="protein sequence ID" value="KAJ8046975.1"/>
    <property type="molecule type" value="Genomic_DNA"/>
</dbReference>
<keyword evidence="2" id="KW-1003">Cell membrane</keyword>
<evidence type="ECO:0000256" key="7">
    <source>
        <dbReference type="ARBA" id="ARBA00023157"/>
    </source>
</evidence>
<dbReference type="PANTHER" id="PTHR25466:SF9">
    <property type="entry name" value="FIBRONECTIN TYPE-III DOMAIN-CONTAINING PROTEIN"/>
    <property type="match status" value="1"/>
</dbReference>
<evidence type="ECO:0000256" key="2">
    <source>
        <dbReference type="ARBA" id="ARBA00022475"/>
    </source>
</evidence>
<name>A0A9Q1CL97_HOLLE</name>
<comment type="caution">
    <text evidence="15">The sequence shown here is derived from an EMBL/GenBank/DDBJ whole genome shotgun (WGS) entry which is preliminary data.</text>
</comment>
<evidence type="ECO:0000256" key="12">
    <source>
        <dbReference type="SAM" id="Phobius"/>
    </source>
</evidence>
<keyword evidence="3 12" id="KW-0812">Transmembrane</keyword>
<sequence>MTNAKFTVIIIMLLYNTHRSTAQDLSWPRLEFHPGEDAHLPCIAKGDPTGFFWRKGDSFESSTPIVYKFEGLPSQSEDGWKDKFSILEDGTLIVYRVSQEDEGKYFCRIVSESSECHAGVTLSLKVKTDDFSLRIEECSSMKSCVIPAEYYEPLTLTCAAYKAPSSTTLKWFNGPTEIPDSLSTLNVINTGQGINMTKRLVLEHPWSSLLSCKATSESIPEKSACICTYVIPTQNNFPDDTSSWSIILFVLFLVLLLILSTCIGIMYYKGLQEERKKCQDPEKNENEESAVDRFREENNQLKQRIGELSVEKVEQGKKFRSKINELPEQIETAESNCEVFKILSVFGSWLYQIQQLQEKIEGLEHLNDEVRKIKTTLNKKIHDLSSKIEHSEEKDKIRMVVSEFSTWQTVIQDHKRSTELPNAPLSETFKAALDEKMSNISETIKDAKKENEMDKTLTDALEKKMNNISAKIETSGMKEDIEKTLTDALEKKMNNISAKIETSVMKEDIEKTLTDALEKKMNNISGKIETSDVKEDIKKVLKEVAAWHTATQDYKSTFKEIEALPLKTLKDALVKKMNNISAKIENSDVKEDIEKVLKEVTAWHTATQDYTSTFKEIEILSLKSLKDALEKKMNNISGKIKTSDTKEDIEKVLAEIEAWHTVLQNYQRIFSEHKFYPSQTLKSFLDEKITNLLTSIKGSEKSHVVEVVSKIDDWQKVIQDHVSTNPELENFQKAIEVRAACRCDIPSYASGTYKFYM</sequence>
<dbReference type="Pfam" id="PF07686">
    <property type="entry name" value="V-set"/>
    <property type="match status" value="1"/>
</dbReference>